<dbReference type="CTD" id="55164"/>
<feature type="compositionally biased region" description="Low complexity" evidence="7">
    <location>
        <begin position="709"/>
        <end position="734"/>
    </location>
</feature>
<feature type="region of interest" description="Disordered" evidence="7">
    <location>
        <begin position="667"/>
        <end position="756"/>
    </location>
</feature>
<dbReference type="GO" id="GO:0051082">
    <property type="term" value="F:unfolded protein binding"/>
    <property type="evidence" value="ECO:0007669"/>
    <property type="project" value="TreeGrafter"/>
</dbReference>
<dbReference type="InterPro" id="IPR007009">
    <property type="entry name" value="Shq1_C"/>
</dbReference>
<evidence type="ECO:0000313" key="10">
    <source>
        <dbReference type="RefSeq" id="XP_022080308.1"/>
    </source>
</evidence>
<dbReference type="InterPro" id="IPR048696">
    <property type="entry name" value="SHQ1-like_CS"/>
</dbReference>
<dbReference type="InterPro" id="IPR039742">
    <property type="entry name" value="Shq1"/>
</dbReference>
<dbReference type="GO" id="GO:0005829">
    <property type="term" value="C:cytosol"/>
    <property type="evidence" value="ECO:0007669"/>
    <property type="project" value="UniProtKB-SubCell"/>
</dbReference>
<evidence type="ECO:0000256" key="5">
    <source>
        <dbReference type="ARBA" id="ARBA00022490"/>
    </source>
</evidence>
<evidence type="ECO:0000313" key="11">
    <source>
        <dbReference type="RefSeq" id="XP_022080310.1"/>
    </source>
</evidence>
<dbReference type="InterPro" id="IPR008978">
    <property type="entry name" value="HSP20-like_chaperone"/>
</dbReference>
<evidence type="ECO:0000256" key="3">
    <source>
        <dbReference type="ARBA" id="ARBA00005607"/>
    </source>
</evidence>
<comment type="subcellular location">
    <subcellularLocation>
        <location evidence="1">Cytoplasm</location>
        <location evidence="1">Cytosol</location>
    </subcellularLocation>
    <subcellularLocation>
        <location evidence="2">Nucleus</location>
        <location evidence="2">Nucleoplasm</location>
    </subcellularLocation>
</comment>
<dbReference type="RefSeq" id="XP_022080310.1">
    <property type="nucleotide sequence ID" value="XM_022224618.1"/>
</dbReference>
<organism evidence="9 11">
    <name type="scientific">Acanthaster planci</name>
    <name type="common">Crown-of-thorns starfish</name>
    <dbReference type="NCBI Taxonomy" id="133434"/>
    <lineage>
        <taxon>Eukaryota</taxon>
        <taxon>Metazoa</taxon>
        <taxon>Echinodermata</taxon>
        <taxon>Eleutherozoa</taxon>
        <taxon>Asterozoa</taxon>
        <taxon>Asteroidea</taxon>
        <taxon>Valvatacea</taxon>
        <taxon>Valvatida</taxon>
        <taxon>Acanthasteridae</taxon>
        <taxon>Acanthaster</taxon>
    </lineage>
</organism>
<feature type="domain" description="CS" evidence="8">
    <location>
        <begin position="1"/>
        <end position="89"/>
    </location>
</feature>
<keyword evidence="5" id="KW-0963">Cytoplasm</keyword>
<dbReference type="Pfam" id="PF04925">
    <property type="entry name" value="SHQ1"/>
    <property type="match status" value="1"/>
</dbReference>
<dbReference type="PANTHER" id="PTHR12967:SF0">
    <property type="entry name" value="PROTEIN SHQ1 HOMOLOG"/>
    <property type="match status" value="1"/>
</dbReference>
<dbReference type="FunFam" id="2.60.40.790:FF:000022">
    <property type="entry name" value="Protein SHQ1 homolog"/>
    <property type="match status" value="1"/>
</dbReference>
<dbReference type="Gene3D" id="2.60.40.790">
    <property type="match status" value="1"/>
</dbReference>
<gene>
    <name evidence="10 11" type="primary">LOC110973643</name>
</gene>
<dbReference type="OMA" id="LNQDADY"/>
<dbReference type="CDD" id="cd06463">
    <property type="entry name" value="p23_like"/>
    <property type="match status" value="1"/>
</dbReference>
<evidence type="ECO:0000256" key="6">
    <source>
        <dbReference type="ARBA" id="ARBA00023242"/>
    </source>
</evidence>
<feature type="compositionally biased region" description="Polar residues" evidence="7">
    <location>
        <begin position="689"/>
        <end position="708"/>
    </location>
</feature>
<feature type="compositionally biased region" description="Basic and acidic residues" evidence="7">
    <location>
        <begin position="604"/>
        <end position="618"/>
    </location>
</feature>
<evidence type="ECO:0000256" key="7">
    <source>
        <dbReference type="SAM" id="MobiDB-lite"/>
    </source>
</evidence>
<feature type="region of interest" description="Disordered" evidence="7">
    <location>
        <begin position="474"/>
        <end position="508"/>
    </location>
</feature>
<evidence type="ECO:0000256" key="1">
    <source>
        <dbReference type="ARBA" id="ARBA00004514"/>
    </source>
</evidence>
<feature type="compositionally biased region" description="Basic and acidic residues" evidence="7">
    <location>
        <begin position="487"/>
        <end position="497"/>
    </location>
</feature>
<evidence type="ECO:0000256" key="2">
    <source>
        <dbReference type="ARBA" id="ARBA00004642"/>
    </source>
</evidence>
<dbReference type="GeneID" id="110973643"/>
<dbReference type="RefSeq" id="XP_022080308.1">
    <property type="nucleotide sequence ID" value="XM_022224616.1"/>
</dbReference>
<dbReference type="AlphaFoldDB" id="A0A8B7XK29"/>
<dbReference type="PROSITE" id="PS51203">
    <property type="entry name" value="CS"/>
    <property type="match status" value="1"/>
</dbReference>
<dbReference type="Pfam" id="PF21413">
    <property type="entry name" value="SHQ1-like_CS"/>
    <property type="match status" value="1"/>
</dbReference>
<feature type="region of interest" description="Disordered" evidence="7">
    <location>
        <begin position="550"/>
        <end position="640"/>
    </location>
</feature>
<protein>
    <recommendedName>
        <fullName evidence="4">Protein SHQ1 homolog</fullName>
    </recommendedName>
</protein>
<dbReference type="PANTHER" id="PTHR12967">
    <property type="entry name" value="PROTEIN SHQ1 HOMOLOG"/>
    <property type="match status" value="1"/>
</dbReference>
<dbReference type="OrthoDB" id="73639at2759"/>
<feature type="compositionally biased region" description="Polar residues" evidence="7">
    <location>
        <begin position="474"/>
        <end position="484"/>
    </location>
</feature>
<comment type="similarity">
    <text evidence="3">Belongs to the SHQ1 family.</text>
</comment>
<reference evidence="10 11" key="1">
    <citation type="submission" date="2025-04" db="UniProtKB">
        <authorList>
            <consortium name="RefSeq"/>
        </authorList>
    </citation>
    <scope>IDENTIFICATION</scope>
</reference>
<evidence type="ECO:0000256" key="4">
    <source>
        <dbReference type="ARBA" id="ARBA00013750"/>
    </source>
</evidence>
<evidence type="ECO:0000313" key="9">
    <source>
        <dbReference type="Proteomes" id="UP000694845"/>
    </source>
</evidence>
<feature type="compositionally biased region" description="Basic and acidic residues" evidence="7">
    <location>
        <begin position="550"/>
        <end position="570"/>
    </location>
</feature>
<dbReference type="GO" id="GO:0005654">
    <property type="term" value="C:nucleoplasm"/>
    <property type="evidence" value="ECO:0007669"/>
    <property type="project" value="UniProtKB-SubCell"/>
</dbReference>
<sequence>MLTPAFELNQDADYLKILIKARYAKVTEVEIFVDGNDFKFYAKPYFLRLQLPGRVVEDGRERAKYDVDTGSFEITLPKETPGEDFQGLDMLTMLLAPRGQRSAEQPSIEVAGEGEEAGEACQAVEDDQGEIDWQVEQQPFQQDEDSLCSETNYGFANKRSGVFQRLQEELCDIVDVPRPDTAQLIERKEARQAVESEKFDGDHYLADLYQDDSVIEGLLSHKPSWHQEWRTLQAKSKQATNQKEPADKEEPIVLLTEDEKEQMRRLPRRHYLLSSETERSVLLSLVDIIFAYAYNIRTTLSEDSVESAWTICKLSPTLSWLDWFTSLDEMVTVCFRRALCYPLYRHWELTNKVFQDVKKIFALGRRRLLKCLLEVHRVLAADEPHYLLNELYITDYCVWVQTLSHNKITSLTEALKKVKISKSQVDFGLEELEQAAELAIQEDSQGQNDRGAVSSVHQYGYPHILYDGLESGSITQGTKSQAPLKQTECREETRHGNEAASTADLCTSNGSHDCSELGTYQKGDCAPVEDSSVTDVATKMADLKVCWDAGEKPSKSDEEQTRSFVSKEDVSVSLDVWTQRPPSKKIEMYGEDNPTPGSQSQSDSTKEDTDRRKDEESRPIVSGRNEGETEAIDDVTGSDSSLCGMLGCDDSMPVVDISESFLDAEVQHSEASTAGRELVGCDKSKQKHLQSQGPLDAVQTASQLESVTESSGNSESDSSEGSESGESGSASDSNEGSESEPELTKDAEPSGVSDQI</sequence>
<evidence type="ECO:0000259" key="8">
    <source>
        <dbReference type="PROSITE" id="PS51203"/>
    </source>
</evidence>
<dbReference type="GO" id="GO:0000493">
    <property type="term" value="P:box H/ACA snoRNP assembly"/>
    <property type="evidence" value="ECO:0007669"/>
    <property type="project" value="InterPro"/>
</dbReference>
<keyword evidence="9" id="KW-1185">Reference proteome</keyword>
<keyword evidence="6" id="KW-0539">Nucleus</keyword>
<dbReference type="KEGG" id="aplc:110973643"/>
<dbReference type="Proteomes" id="UP000694845">
    <property type="component" value="Unplaced"/>
</dbReference>
<accession>A0A8B7XK29</accession>
<dbReference type="InterPro" id="IPR007052">
    <property type="entry name" value="CS_dom"/>
</dbReference>
<proteinExistence type="inferred from homology"/>
<name>A0A8B7XK29_ACAPL</name>